<dbReference type="InterPro" id="IPR010730">
    <property type="entry name" value="HET"/>
</dbReference>
<dbReference type="STRING" id="576137.A0A1L7XK31"/>
<accession>A0A1L7XK31</accession>
<sequence length="646" mass="73280">MSVSPSKKTTVICDCCDQFRNTDRILAGETIHHHEIWTALCRSAKNGCAMCQGIIRSQEMTRPHNEPLHQDFDAKIDAEDTQITWRRWGGDENPFILRQEKIFKDDPMANIIKGRPISEHSDSDACKSLLLRWLEECKIKHSQCVWKIDQPLPERVIDIGSSSELTPVDPFLLITNGKTGTWVTLSHSWGGKLPLATTKATLEQRKITIPMAELPPTFRDAVTITRRLGFRYLWIDSLCIVQDSRKDWEIQSTKMHEIYSDAAINISASAAHNAKEGIFSSADLHRHYANPFASLHCYSQEHNLEGMLYFRTDMELTPFVSVVEQPLHQRAWVLQETVLSPRRIDFMSSQILWSCRTLAEAEASLQEVPYSSPIVAGGRDLFRIPKGTVPSHPDLDNTNSTVRPLSFWYRALWSYCSRGITVHEDFLPAIAGVAQAVAERTGYHYKCGLWLEDLHRGLLWQATSSINRAKRTSSPSWSWASAQPPWGGPNMEPQNYKPGFRASVLEINVSNVDGNPFAQVVSASLKLKGQSRPLAYWKDEETPTYNSTSNMELRDRSIVPDLLGDARKDLDKCHHEMMRRNVICLQIAKFGHYESEHYAPDTTTIYALILEPTGGTIDEYKRIGIAEIPEEDGMAEDWDTKIITIV</sequence>
<dbReference type="AlphaFoldDB" id="A0A1L7XK31"/>
<dbReference type="Proteomes" id="UP000184330">
    <property type="component" value="Unassembled WGS sequence"/>
</dbReference>
<organism evidence="2 3">
    <name type="scientific">Phialocephala subalpina</name>
    <dbReference type="NCBI Taxonomy" id="576137"/>
    <lineage>
        <taxon>Eukaryota</taxon>
        <taxon>Fungi</taxon>
        <taxon>Dikarya</taxon>
        <taxon>Ascomycota</taxon>
        <taxon>Pezizomycotina</taxon>
        <taxon>Leotiomycetes</taxon>
        <taxon>Helotiales</taxon>
        <taxon>Mollisiaceae</taxon>
        <taxon>Phialocephala</taxon>
        <taxon>Phialocephala fortinii species complex</taxon>
    </lineage>
</organism>
<dbReference type="EMBL" id="FJOG01000030">
    <property type="protein sequence ID" value="CZR65411.1"/>
    <property type="molecule type" value="Genomic_DNA"/>
</dbReference>
<keyword evidence="3" id="KW-1185">Reference proteome</keyword>
<evidence type="ECO:0000313" key="3">
    <source>
        <dbReference type="Proteomes" id="UP000184330"/>
    </source>
</evidence>
<protein>
    <recommendedName>
        <fullName evidence="1">Heterokaryon incompatibility domain-containing protein</fullName>
    </recommendedName>
</protein>
<evidence type="ECO:0000259" key="1">
    <source>
        <dbReference type="Pfam" id="PF06985"/>
    </source>
</evidence>
<evidence type="ECO:0000313" key="2">
    <source>
        <dbReference type="EMBL" id="CZR65411.1"/>
    </source>
</evidence>
<reference evidence="2 3" key="1">
    <citation type="submission" date="2016-03" db="EMBL/GenBank/DDBJ databases">
        <authorList>
            <person name="Ploux O."/>
        </authorList>
    </citation>
    <scope>NUCLEOTIDE SEQUENCE [LARGE SCALE GENOMIC DNA]</scope>
    <source>
        <strain evidence="2 3">UAMH 11012</strain>
    </source>
</reference>
<proteinExistence type="predicted"/>
<name>A0A1L7XK31_9HELO</name>
<dbReference type="OrthoDB" id="5362512at2759"/>
<dbReference type="PANTHER" id="PTHR33112:SF16">
    <property type="entry name" value="HETEROKARYON INCOMPATIBILITY DOMAIN-CONTAINING PROTEIN"/>
    <property type="match status" value="1"/>
</dbReference>
<feature type="domain" description="Heterokaryon incompatibility" evidence="1">
    <location>
        <begin position="182"/>
        <end position="336"/>
    </location>
</feature>
<gene>
    <name evidence="2" type="ORF">PAC_15311</name>
</gene>
<dbReference type="Pfam" id="PF06985">
    <property type="entry name" value="HET"/>
    <property type="match status" value="1"/>
</dbReference>
<dbReference type="PANTHER" id="PTHR33112">
    <property type="entry name" value="DOMAIN PROTEIN, PUTATIVE-RELATED"/>
    <property type="match status" value="1"/>
</dbReference>